<organism evidence="2 3">
    <name type="scientific">Nephila pilipes</name>
    <name type="common">Giant wood spider</name>
    <name type="synonym">Nephila maculata</name>
    <dbReference type="NCBI Taxonomy" id="299642"/>
    <lineage>
        <taxon>Eukaryota</taxon>
        <taxon>Metazoa</taxon>
        <taxon>Ecdysozoa</taxon>
        <taxon>Arthropoda</taxon>
        <taxon>Chelicerata</taxon>
        <taxon>Arachnida</taxon>
        <taxon>Araneae</taxon>
        <taxon>Araneomorphae</taxon>
        <taxon>Entelegynae</taxon>
        <taxon>Araneoidea</taxon>
        <taxon>Nephilidae</taxon>
        <taxon>Nephila</taxon>
    </lineage>
</organism>
<feature type="compositionally biased region" description="Polar residues" evidence="1">
    <location>
        <begin position="13"/>
        <end position="26"/>
    </location>
</feature>
<keyword evidence="3" id="KW-1185">Reference proteome</keyword>
<reference evidence="2" key="1">
    <citation type="submission" date="2020-08" db="EMBL/GenBank/DDBJ databases">
        <title>Multicomponent nature underlies the extraordinary mechanical properties of spider dragline silk.</title>
        <authorList>
            <person name="Kono N."/>
            <person name="Nakamura H."/>
            <person name="Mori M."/>
            <person name="Yoshida Y."/>
            <person name="Ohtoshi R."/>
            <person name="Malay A.D."/>
            <person name="Moran D.A.P."/>
            <person name="Tomita M."/>
            <person name="Numata K."/>
            <person name="Arakawa K."/>
        </authorList>
    </citation>
    <scope>NUCLEOTIDE SEQUENCE</scope>
</reference>
<dbReference type="EMBL" id="BMAW01112651">
    <property type="protein sequence ID" value="GFT53877.1"/>
    <property type="molecule type" value="Genomic_DNA"/>
</dbReference>
<evidence type="ECO:0000313" key="3">
    <source>
        <dbReference type="Proteomes" id="UP000887013"/>
    </source>
</evidence>
<comment type="caution">
    <text evidence="2">The sequence shown here is derived from an EMBL/GenBank/DDBJ whole genome shotgun (WGS) entry which is preliminary data.</text>
</comment>
<accession>A0A8X6P8B7</accession>
<gene>
    <name evidence="2" type="ORF">NPIL_515031</name>
</gene>
<dbReference type="Proteomes" id="UP000887013">
    <property type="component" value="Unassembled WGS sequence"/>
</dbReference>
<dbReference type="AlphaFoldDB" id="A0A8X6P8B7"/>
<evidence type="ECO:0000313" key="2">
    <source>
        <dbReference type="EMBL" id="GFT53877.1"/>
    </source>
</evidence>
<name>A0A8X6P8B7_NEPPI</name>
<proteinExistence type="predicted"/>
<protein>
    <submittedName>
        <fullName evidence="2">Uncharacterized protein</fullName>
    </submittedName>
</protein>
<evidence type="ECO:0000256" key="1">
    <source>
        <dbReference type="SAM" id="MobiDB-lite"/>
    </source>
</evidence>
<feature type="region of interest" description="Disordered" evidence="1">
    <location>
        <begin position="11"/>
        <end position="31"/>
    </location>
</feature>
<dbReference type="OrthoDB" id="6469917at2759"/>
<sequence length="83" mass="9421">MFANKARVLVYQQPRNQKTSPGSMSHRSTKKSVKECFPPHLFSNEDNLNIPKTAAVAQPVFPEDTFFLSLDWQHSPSRIFGSV</sequence>